<proteinExistence type="predicted"/>
<dbReference type="Gene3D" id="1.20.58.1040">
    <property type="match status" value="1"/>
</dbReference>
<protein>
    <recommendedName>
        <fullName evidence="2">X8 domain-containing protein</fullName>
    </recommendedName>
</protein>
<dbReference type="PANTHER" id="PTHR31044">
    <property type="entry name" value="BETA-1,3 GLUCANASE"/>
    <property type="match status" value="1"/>
</dbReference>
<keyword evidence="1" id="KW-0732">Signal</keyword>
<dbReference type="EMBL" id="GIBP01011229">
    <property type="protein sequence ID" value="NDV40198.1"/>
    <property type="molecule type" value="Transcribed_RNA"/>
</dbReference>
<name>A0A6B2LTR4_9EUKA</name>
<dbReference type="AlphaFoldDB" id="A0A6B2LTR4"/>
<evidence type="ECO:0000256" key="1">
    <source>
        <dbReference type="ARBA" id="ARBA00022729"/>
    </source>
</evidence>
<feature type="domain" description="X8" evidence="2">
    <location>
        <begin position="1"/>
        <end position="59"/>
    </location>
</feature>
<dbReference type="InterPro" id="IPR012946">
    <property type="entry name" value="X8"/>
</dbReference>
<dbReference type="PANTHER" id="PTHR31044:SF52">
    <property type="entry name" value="OS01G0631500 PROTEIN"/>
    <property type="match status" value="1"/>
</dbReference>
<organism evidence="3">
    <name type="scientific">Arcella intermedia</name>
    <dbReference type="NCBI Taxonomy" id="1963864"/>
    <lineage>
        <taxon>Eukaryota</taxon>
        <taxon>Amoebozoa</taxon>
        <taxon>Tubulinea</taxon>
        <taxon>Elardia</taxon>
        <taxon>Arcellinida</taxon>
        <taxon>Sphaerothecina</taxon>
        <taxon>Arcellidae</taxon>
        <taxon>Arcella</taxon>
    </lineage>
</organism>
<sequence>MDCSPISPGGAHYIPNTLNDHANWAFNAYYLLHRAAQGASACNFGGVASLVAPTNSTLLEPVGKALTFSDFFSNDLVCERV</sequence>
<evidence type="ECO:0000313" key="3">
    <source>
        <dbReference type="EMBL" id="NDV40198.1"/>
    </source>
</evidence>
<dbReference type="InterPro" id="IPR044788">
    <property type="entry name" value="X8_dom_prot"/>
</dbReference>
<reference evidence="3" key="1">
    <citation type="journal article" date="2020" name="J. Eukaryot. Microbiol.">
        <title>De novo Sequencing, Assembly and Annotation of the Transcriptome for the Free-Living Testate Amoeba Arcella intermedia.</title>
        <authorList>
            <person name="Ribeiro G.M."/>
            <person name="Porfirio-Sousa A.L."/>
            <person name="Maurer-Alcala X.X."/>
            <person name="Katz L.A."/>
            <person name="Lahr D.J.G."/>
        </authorList>
    </citation>
    <scope>NUCLEOTIDE SEQUENCE</scope>
</reference>
<evidence type="ECO:0000259" key="2">
    <source>
        <dbReference type="SMART" id="SM00768"/>
    </source>
</evidence>
<dbReference type="Pfam" id="PF07983">
    <property type="entry name" value="X8"/>
    <property type="match status" value="1"/>
</dbReference>
<accession>A0A6B2LTR4</accession>
<dbReference type="SMART" id="SM00768">
    <property type="entry name" value="X8"/>
    <property type="match status" value="1"/>
</dbReference>